<feature type="region of interest" description="Disordered" evidence="5">
    <location>
        <begin position="1286"/>
        <end position="1348"/>
    </location>
</feature>
<keyword evidence="9" id="KW-1185">Reference proteome</keyword>
<feature type="region of interest" description="Disordered" evidence="5">
    <location>
        <begin position="513"/>
        <end position="574"/>
    </location>
</feature>
<feature type="domain" description="LamG-like jellyroll fold" evidence="7">
    <location>
        <begin position="1110"/>
        <end position="1240"/>
    </location>
</feature>
<dbReference type="SUPFAM" id="SSF49899">
    <property type="entry name" value="Concanavalin A-like lectins/glucanases"/>
    <property type="match status" value="2"/>
</dbReference>
<feature type="domain" description="Laminin G" evidence="6">
    <location>
        <begin position="1110"/>
        <end position="1234"/>
    </location>
</feature>
<feature type="compositionally biased region" description="Low complexity" evidence="5">
    <location>
        <begin position="1051"/>
        <end position="1070"/>
    </location>
</feature>
<dbReference type="HOGENOM" id="CLU_240661_0_0_0"/>
<evidence type="ECO:0000256" key="3">
    <source>
        <dbReference type="ARBA" id="ARBA00023157"/>
    </source>
</evidence>
<dbReference type="SUPFAM" id="SSF75005">
    <property type="entry name" value="Arabinanase/levansucrase/invertase"/>
    <property type="match status" value="3"/>
</dbReference>
<protein>
    <submittedName>
        <fullName evidence="8">Laminin G sub domain 2</fullName>
    </submittedName>
</protein>
<evidence type="ECO:0000313" key="9">
    <source>
        <dbReference type="Proteomes" id="UP000002008"/>
    </source>
</evidence>
<dbReference type="Gene3D" id="2.60.120.200">
    <property type="match status" value="2"/>
</dbReference>
<keyword evidence="1" id="KW-0732">Signal</keyword>
<dbReference type="InterPro" id="IPR006558">
    <property type="entry name" value="LamG-like"/>
</dbReference>
<evidence type="ECO:0000256" key="1">
    <source>
        <dbReference type="ARBA" id="ARBA00022729"/>
    </source>
</evidence>
<feature type="region of interest" description="Disordered" evidence="5">
    <location>
        <begin position="1051"/>
        <end position="1081"/>
    </location>
</feature>
<dbReference type="Proteomes" id="UP000002008">
    <property type="component" value="Chromosome"/>
</dbReference>
<dbReference type="InterPro" id="IPR013320">
    <property type="entry name" value="ConA-like_dom_sf"/>
</dbReference>
<dbReference type="eggNOG" id="COG2152">
    <property type="taxonomic scope" value="Bacteria"/>
</dbReference>
<evidence type="ECO:0000313" key="8">
    <source>
        <dbReference type="EMBL" id="ABY36948.1"/>
    </source>
</evidence>
<proteinExistence type="predicted"/>
<keyword evidence="3" id="KW-1015">Disulfide bond</keyword>
<evidence type="ECO:0000256" key="5">
    <source>
        <dbReference type="SAM" id="MobiDB-lite"/>
    </source>
</evidence>
<feature type="compositionally biased region" description="Pro residues" evidence="5">
    <location>
        <begin position="523"/>
        <end position="533"/>
    </location>
</feature>
<dbReference type="STRING" id="324602.Caur_3770"/>
<sequence>MSRYRHIALAGLFVVSIILSIFVNVPQASATIPNRQTWVHQPGTCPPALEGAVFGLAGDACGGTGTTFDTTQIYGHTLIRDAASPATPCEAGRTTGLCYRMWYSGFDNVGVRRIGLALSPDGITWTRVVGPGPNGSVLGPGPTGTFDSANVSFPSVIRTPTGYLMWYTGGDGTTFAIGLASSPDGVTWTRIPGPLPGGAVLRPSGIAGTFDQTIIAAPRVLRDTATPTAPCEGGRTTGLCYRMWYQGIDSNNRFFIGYALSPDGLTWTRVPGPGTNGSVIGEGPTGTFDERNAAVATIVKDGLLYRMWYNAQDGSGVHRIGHVVSLDGLTWVRPVPNDPVWRGSDDPGTLVPDNVWSPFVLKEGLSYRMWYNHTTRENSRRVGLAQVTPGTPLSAVGLSGVGTVYTVTFTTAATIPANGYVLVSLPASVALTTITPVGVSGFGSGATLTVEEGVLTDAEAGGEARGALLVRLTADAAPGPKSISFTLGTPPADDTPVLVQTFDSREVLEYTSVTIDGSGIPPTATPTPVPPTPTSTSSPIASPTPSPTNTSSPTPTPSAGGNNQPWTMVNGPCTDGAIFGDVDSGCGGGGTSFDSEEIFPPSVVRDEASTLRPCEDGRTSGVCYRMWYVGVDNPLDANRRIGYAVSPDGITWTRVPGPLTGGAVFEGSGVPGTFDNFGVSTLHVIRYGSGFRMYYSGFAVPGVIDGLGMAESIDGINWTRVPGPLAGGAMIRASGQAGQFDASYVVAPVVLVDNASPIAPCEGGRTSGVCHRMWFEGVSTSPSYTFRIGYAVSPDGITWTRLPLYSDGSVVQPGPFGDFDNNNVGVPMVIKDGAIYRMWFEANGYTAGYTTGYLVSTDGRTWLRATPNTPVWTGAMDTINLGTPDEVWAVRALKEGASYRLYYTTSTRPNARRFALATMTPGTPVSVSVTQTGTTYTLTFTTDPIPAGGSVLITLPPEVPMSAVTVDAISGFGSGATLVADPAAVTDAVAAGVARGALLLRLPAGAPAGTKSLTFTLSGLTTDITALVQVFNAREVIGYATIALPVSNTSTATATAGPSPTATATATPTATVPPSPTPTATATAVPGSNFALSFVSSDSVRGPAVTGMNASHTLELWFRPDATGQTAVIAASDAAGNTGWSLELTNNRVVWWVLRTNGQWVSVSHPTTLAANTWHHLALTYDATTGTARLFVNGTPGTAGTVGAITAGPDLVLGGVPGYGFIVGQIDELRISTTIRYTAAFTPPTAAFAVDSATTALFSFNEGSGQTTTDRTGANLTLTLGTTATPDAADPLWVTSDAPTGGAPGSSPTPTATPTATATAGPSPTATATATPTATVPPSPTPTATATAVPGSNFALSFVSSDSVRGPAVTGMNASHTLELWFRPGATGQTAVIAASDAAGNTGWSLELTNNRVVWWVLRTNGQWVSVSHPTTLAANTWHHLALTYDATTGTARLFVNGTPGTAGTVGAITAGPDLVLGGVPGYGFIVGQIDELRISTTIRYTAAFTPPTAAFAVDSATSALFSFNEGSGQTTTDRTGANLTLTLGTTATPDAADPLWVTSDAPTS</sequence>
<organism evidence="8 9">
    <name type="scientific">Chloroflexus aurantiacus (strain ATCC 29366 / DSM 635 / J-10-fl)</name>
    <dbReference type="NCBI Taxonomy" id="324602"/>
    <lineage>
        <taxon>Bacteria</taxon>
        <taxon>Bacillati</taxon>
        <taxon>Chloroflexota</taxon>
        <taxon>Chloroflexia</taxon>
        <taxon>Chloroflexales</taxon>
        <taxon>Chloroflexineae</taxon>
        <taxon>Chloroflexaceae</taxon>
        <taxon>Chloroflexus</taxon>
    </lineage>
</organism>
<dbReference type="SMART" id="SM00560">
    <property type="entry name" value="LamGL"/>
    <property type="match status" value="2"/>
</dbReference>
<feature type="domain" description="Laminin G" evidence="6">
    <location>
        <begin position="1374"/>
        <end position="1498"/>
    </location>
</feature>
<dbReference type="Gene3D" id="2.115.10.20">
    <property type="entry name" value="Glycosyl hydrolase domain, family 43"/>
    <property type="match status" value="4"/>
</dbReference>
<keyword evidence="2" id="KW-0378">Hydrolase</keyword>
<keyword evidence="4" id="KW-0326">Glycosidase</keyword>
<name>A9WBZ6_CHLAA</name>
<gene>
    <name evidence="8" type="ordered locus">Caur_3770</name>
</gene>
<evidence type="ECO:0000259" key="7">
    <source>
        <dbReference type="SMART" id="SM00560"/>
    </source>
</evidence>
<dbReference type="PANTHER" id="PTHR35279">
    <property type="match status" value="1"/>
</dbReference>
<dbReference type="RefSeq" id="WP_012259601.1">
    <property type="nucleotide sequence ID" value="NC_010175.1"/>
</dbReference>
<reference evidence="9" key="1">
    <citation type="journal article" date="2011" name="BMC Genomics">
        <title>Complete genome sequence of the filamentous anoxygenic phototrophic bacterium Chloroflexus aurantiacus.</title>
        <authorList>
            <person name="Tang K.H."/>
            <person name="Barry K."/>
            <person name="Chertkov O."/>
            <person name="Dalin E."/>
            <person name="Han C.S."/>
            <person name="Hauser L.J."/>
            <person name="Honchak B.M."/>
            <person name="Karbach L.E."/>
            <person name="Land M.L."/>
            <person name="Lapidus A."/>
            <person name="Larimer F.W."/>
            <person name="Mikhailova N."/>
            <person name="Pitluck S."/>
            <person name="Pierson B.K."/>
            <person name="Blankenship R.E."/>
        </authorList>
    </citation>
    <scope>NUCLEOTIDE SEQUENCE [LARGE SCALE GENOMIC DNA]</scope>
    <source>
        <strain evidence="9">ATCC 29366 / DSM 635 / J-10-fl</strain>
    </source>
</reference>
<evidence type="ECO:0000259" key="6">
    <source>
        <dbReference type="SMART" id="SM00282"/>
    </source>
</evidence>
<evidence type="ECO:0000256" key="4">
    <source>
        <dbReference type="ARBA" id="ARBA00023295"/>
    </source>
</evidence>
<dbReference type="SMART" id="SM00282">
    <property type="entry name" value="LamG"/>
    <property type="match status" value="2"/>
</dbReference>
<feature type="compositionally biased region" description="Low complexity" evidence="5">
    <location>
        <begin position="1286"/>
        <end position="1334"/>
    </location>
</feature>
<accession>A9WBZ6</accession>
<dbReference type="EnsemblBacteria" id="ABY36948">
    <property type="protein sequence ID" value="ABY36948"/>
    <property type="gene ID" value="Caur_3770"/>
</dbReference>
<dbReference type="InterPro" id="IPR001791">
    <property type="entry name" value="Laminin_G"/>
</dbReference>
<dbReference type="InParanoid" id="A9WBZ6"/>
<dbReference type="InterPro" id="IPR023296">
    <property type="entry name" value="Glyco_hydro_beta-prop_sf"/>
</dbReference>
<dbReference type="CDD" id="cd00110">
    <property type="entry name" value="LamG"/>
    <property type="match status" value="2"/>
</dbReference>
<evidence type="ECO:0000256" key="2">
    <source>
        <dbReference type="ARBA" id="ARBA00022801"/>
    </source>
</evidence>
<dbReference type="Pfam" id="PF13385">
    <property type="entry name" value="Laminin_G_3"/>
    <property type="match status" value="2"/>
</dbReference>
<dbReference type="GO" id="GO:0016798">
    <property type="term" value="F:hydrolase activity, acting on glycosyl bonds"/>
    <property type="evidence" value="ECO:0007669"/>
    <property type="project" value="UniProtKB-KW"/>
</dbReference>
<dbReference type="PANTHER" id="PTHR35279:SF1">
    <property type="entry name" value="ARABINANASE_LEVANSUCRASE_INVERTASE"/>
    <property type="match status" value="1"/>
</dbReference>
<feature type="compositionally biased region" description="Low complexity" evidence="5">
    <location>
        <begin position="534"/>
        <end position="559"/>
    </location>
</feature>
<dbReference type="KEGG" id="cau:Caur_3770"/>
<dbReference type="EMBL" id="CP000909">
    <property type="protein sequence ID" value="ABY36948.1"/>
    <property type="molecule type" value="Genomic_DNA"/>
</dbReference>
<feature type="domain" description="LamG-like jellyroll fold" evidence="7">
    <location>
        <begin position="1374"/>
        <end position="1504"/>
    </location>
</feature>
<dbReference type="PATRIC" id="fig|324602.8.peg.4236"/>